<proteinExistence type="predicted"/>
<dbReference type="AntiFam" id="ANF00025">
    <property type="entry name" value="Antisense to 23S rRNA"/>
</dbReference>
<protein>
    <submittedName>
        <fullName evidence="1">Uncharacterized protein</fullName>
    </submittedName>
</protein>
<dbReference type="EMBL" id="CYZI01000001">
    <property type="protein sequence ID" value="CUN53538.1"/>
    <property type="molecule type" value="Genomic_DNA"/>
</dbReference>
<reference evidence="1 2" key="1">
    <citation type="submission" date="2015-09" db="EMBL/GenBank/DDBJ databases">
        <authorList>
            <consortium name="Pathogen Informatics"/>
        </authorList>
    </citation>
    <scope>NUCLEOTIDE SEQUENCE [LARGE SCALE GENOMIC DNA]</scope>
    <source>
        <strain evidence="1 2">2789STDY5834842</strain>
    </source>
</reference>
<accession>A0A173XT59</accession>
<dbReference type="Proteomes" id="UP000095333">
    <property type="component" value="Unassembled WGS sequence"/>
</dbReference>
<gene>
    <name evidence="1" type="ORF">ERS852457_00401</name>
</gene>
<dbReference type="AlphaFoldDB" id="A0A173XT59"/>
<evidence type="ECO:0000313" key="2">
    <source>
        <dbReference type="Proteomes" id="UP000095333"/>
    </source>
</evidence>
<sequence length="146" mass="16428">MSPFHGLESKQIKGRISTAAPQILAYLLQSLRPILHITCPDSMISYSKGSRGLFVPSRVIGIFTDTTISLSSRLRQRPDHYTIRAGRNLPDKEFRYLRTVIVTAAVYWGFNSTLLLSMTSPLNLPAPGRCQAVYWIFRFGTALCFC</sequence>
<name>A0A173XT59_PHOVU</name>
<organism evidence="1 2">
    <name type="scientific">Phocaeicola vulgatus</name>
    <name type="common">Bacteroides vulgatus</name>
    <dbReference type="NCBI Taxonomy" id="821"/>
    <lineage>
        <taxon>Bacteria</taxon>
        <taxon>Pseudomonadati</taxon>
        <taxon>Bacteroidota</taxon>
        <taxon>Bacteroidia</taxon>
        <taxon>Bacteroidales</taxon>
        <taxon>Bacteroidaceae</taxon>
        <taxon>Phocaeicola</taxon>
    </lineage>
</organism>
<evidence type="ECO:0000313" key="1">
    <source>
        <dbReference type="EMBL" id="CUN53538.1"/>
    </source>
</evidence>